<keyword evidence="2" id="KW-0496">Mitochondrion</keyword>
<feature type="transmembrane region" description="Helical" evidence="1">
    <location>
        <begin position="152"/>
        <end position="172"/>
    </location>
</feature>
<keyword evidence="1" id="KW-0812">Transmembrane</keyword>
<feature type="transmembrane region" description="Helical" evidence="1">
    <location>
        <begin position="94"/>
        <end position="119"/>
    </location>
</feature>
<evidence type="ECO:0000313" key="3">
    <source>
        <dbReference type="Proteomes" id="UP000290189"/>
    </source>
</evidence>
<sequence length="188" mass="20703">MDALGTMELRPDVVERVRRRVPPAQSFRCFPCCCCAMRLELGMQVLSGIIVIVSVLQVAEGAVTIQRRYAFSHASDDIADSLGMPSLHHPPEYYVYRGVLMVVSGVMGVPIGVLLMVAVGMKRARYAWISVVSFAALLVAETILAVVYLSPYFAFGVIVPLYFLYCMWSYAIQLEAPCAHMPVAVHAV</sequence>
<dbReference type="AlphaFoldDB" id="A0A3P3Y5A0"/>
<name>A0A3P3Y5A0_PLABS</name>
<protein>
    <submittedName>
        <fullName evidence="2">Uncharacterized protein</fullName>
    </submittedName>
</protein>
<evidence type="ECO:0000256" key="1">
    <source>
        <dbReference type="SAM" id="Phobius"/>
    </source>
</evidence>
<evidence type="ECO:0000313" key="2">
    <source>
        <dbReference type="EMBL" id="SPQ95291.1"/>
    </source>
</evidence>
<accession>A0A3P3Y5A0</accession>
<keyword evidence="1" id="KW-1133">Transmembrane helix</keyword>
<dbReference type="EMBL" id="OVEO01000004">
    <property type="protein sequence ID" value="SPQ95291.1"/>
    <property type="molecule type" value="Genomic_DNA"/>
</dbReference>
<keyword evidence="1" id="KW-0472">Membrane</keyword>
<feature type="transmembrane region" description="Helical" evidence="1">
    <location>
        <begin position="45"/>
        <end position="65"/>
    </location>
</feature>
<dbReference type="Proteomes" id="UP000290189">
    <property type="component" value="Unassembled WGS sequence"/>
</dbReference>
<organism evidence="2 3">
    <name type="scientific">Plasmodiophora brassicae</name>
    <name type="common">Clubroot disease agent</name>
    <dbReference type="NCBI Taxonomy" id="37360"/>
    <lineage>
        <taxon>Eukaryota</taxon>
        <taxon>Sar</taxon>
        <taxon>Rhizaria</taxon>
        <taxon>Endomyxa</taxon>
        <taxon>Phytomyxea</taxon>
        <taxon>Plasmodiophorida</taxon>
        <taxon>Plasmodiophoridae</taxon>
        <taxon>Plasmodiophora</taxon>
    </lineage>
</organism>
<geneLocation type="mitochondrion" evidence="2"/>
<feature type="transmembrane region" description="Helical" evidence="1">
    <location>
        <begin position="126"/>
        <end position="146"/>
    </location>
</feature>
<gene>
    <name evidence="2" type="ORF">PLBR_LOCUS2506</name>
</gene>
<proteinExistence type="predicted"/>
<reference evidence="2 3" key="1">
    <citation type="submission" date="2018-03" db="EMBL/GenBank/DDBJ databases">
        <authorList>
            <person name="Fogelqvist J."/>
        </authorList>
    </citation>
    <scope>NUCLEOTIDE SEQUENCE [LARGE SCALE GENOMIC DNA]</scope>
</reference>